<keyword evidence="1" id="KW-0812">Transmembrane</keyword>
<keyword evidence="1" id="KW-0472">Membrane</keyword>
<comment type="caution">
    <text evidence="3">The sequence shown here is derived from an EMBL/GenBank/DDBJ whole genome shotgun (WGS) entry which is preliminary data.</text>
</comment>
<protein>
    <submittedName>
        <fullName evidence="3">Transposase family protein</fullName>
    </submittedName>
</protein>
<dbReference type="EMBL" id="JBIAWJ010000006">
    <property type="protein sequence ID" value="MFF4522625.1"/>
    <property type="molecule type" value="Genomic_DNA"/>
</dbReference>
<gene>
    <name evidence="3" type="ORF">ACFY1D_14495</name>
</gene>
<dbReference type="InterPro" id="IPR032806">
    <property type="entry name" value="YbfD_N"/>
</dbReference>
<evidence type="ECO:0000256" key="1">
    <source>
        <dbReference type="SAM" id="Phobius"/>
    </source>
</evidence>
<evidence type="ECO:0000259" key="2">
    <source>
        <dbReference type="Pfam" id="PF13808"/>
    </source>
</evidence>
<reference evidence="3 4" key="1">
    <citation type="submission" date="2024-10" db="EMBL/GenBank/DDBJ databases">
        <title>The Natural Products Discovery Center: Release of the First 8490 Sequenced Strains for Exploring Actinobacteria Biosynthetic Diversity.</title>
        <authorList>
            <person name="Kalkreuter E."/>
            <person name="Kautsar S.A."/>
            <person name="Yang D."/>
            <person name="Bader C.D."/>
            <person name="Teijaro C.N."/>
            <person name="Fluegel L."/>
            <person name="Davis C.M."/>
            <person name="Simpson J.R."/>
            <person name="Lauterbach L."/>
            <person name="Steele A.D."/>
            <person name="Gui C."/>
            <person name="Meng S."/>
            <person name="Li G."/>
            <person name="Viehrig K."/>
            <person name="Ye F."/>
            <person name="Su P."/>
            <person name="Kiefer A.F."/>
            <person name="Nichols A."/>
            <person name="Cepeda A.J."/>
            <person name="Yan W."/>
            <person name="Fan B."/>
            <person name="Jiang Y."/>
            <person name="Adhikari A."/>
            <person name="Zheng C.-J."/>
            <person name="Schuster L."/>
            <person name="Cowan T.M."/>
            <person name="Smanski M.J."/>
            <person name="Chevrette M.G."/>
            <person name="De Carvalho L.P.S."/>
            <person name="Shen B."/>
        </authorList>
    </citation>
    <scope>NUCLEOTIDE SEQUENCE [LARGE SCALE GENOMIC DNA]</scope>
    <source>
        <strain evidence="3 4">NPDC001390</strain>
    </source>
</reference>
<organism evidence="3 4">
    <name type="scientific">Streptomyces bluensis</name>
    <dbReference type="NCBI Taxonomy" id="33897"/>
    <lineage>
        <taxon>Bacteria</taxon>
        <taxon>Bacillati</taxon>
        <taxon>Actinomycetota</taxon>
        <taxon>Actinomycetes</taxon>
        <taxon>Kitasatosporales</taxon>
        <taxon>Streptomycetaceae</taxon>
        <taxon>Streptomyces</taxon>
    </lineage>
</organism>
<evidence type="ECO:0000313" key="3">
    <source>
        <dbReference type="EMBL" id="MFF4522625.1"/>
    </source>
</evidence>
<feature type="transmembrane region" description="Helical" evidence="1">
    <location>
        <begin position="53"/>
        <end position="77"/>
    </location>
</feature>
<keyword evidence="4" id="KW-1185">Reference proteome</keyword>
<accession>A0ABW6UGT8</accession>
<dbReference type="RefSeq" id="WP_387886513.1">
    <property type="nucleotide sequence ID" value="NZ_JBIAWJ010000006.1"/>
</dbReference>
<feature type="domain" description="H repeat-associated protein N-terminal" evidence="2">
    <location>
        <begin position="34"/>
        <end position="78"/>
    </location>
</feature>
<keyword evidence="1" id="KW-1133">Transmembrane helix</keyword>
<proteinExistence type="predicted"/>
<name>A0ABW6UGT8_9ACTN</name>
<dbReference type="Proteomes" id="UP001602058">
    <property type="component" value="Unassembled WGS sequence"/>
</dbReference>
<dbReference type="Pfam" id="PF13808">
    <property type="entry name" value="DDE_Tnp_1_assoc"/>
    <property type="match status" value="1"/>
</dbReference>
<evidence type="ECO:0000313" key="4">
    <source>
        <dbReference type="Proteomes" id="UP001602058"/>
    </source>
</evidence>
<sequence length="96" mass="9984">MTVPADASSLIAPAPDQLCEHPEIAPQEVAGLLERLAQVPDPRAPPRGVRHPLNVVLALAACAVLAGATLLTVGEWITAPHPRCCNMSACGWTPCS</sequence>